<dbReference type="AlphaFoldDB" id="A0A8H9MF33"/>
<proteinExistence type="predicted"/>
<evidence type="ECO:0000313" key="1">
    <source>
        <dbReference type="EMBL" id="GHF82788.1"/>
    </source>
</evidence>
<sequence>MLRDLPVTCDDGGVAVRSPTPSNRRSCLLGTAGLAVSGPLAASCSGGLGSSSGSGDKITIGFVSPRTGSTAAFGESDGSAAPR</sequence>
<dbReference type="Proteomes" id="UP000658656">
    <property type="component" value="Unassembled WGS sequence"/>
</dbReference>
<gene>
    <name evidence="1" type="ORF">GCM10017566_66220</name>
</gene>
<comment type="caution">
    <text evidence="1">The sequence shown here is derived from an EMBL/GenBank/DDBJ whole genome shotgun (WGS) entry which is preliminary data.</text>
</comment>
<organism evidence="1 2">
    <name type="scientific">Amycolatopsis bartoniae</name>
    <dbReference type="NCBI Taxonomy" id="941986"/>
    <lineage>
        <taxon>Bacteria</taxon>
        <taxon>Bacillati</taxon>
        <taxon>Actinomycetota</taxon>
        <taxon>Actinomycetes</taxon>
        <taxon>Pseudonocardiales</taxon>
        <taxon>Pseudonocardiaceae</taxon>
        <taxon>Amycolatopsis</taxon>
    </lineage>
</organism>
<evidence type="ECO:0000313" key="2">
    <source>
        <dbReference type="Proteomes" id="UP000658656"/>
    </source>
</evidence>
<accession>A0A8H9MF33</accession>
<reference evidence="1" key="2">
    <citation type="submission" date="2020-09" db="EMBL/GenBank/DDBJ databases">
        <authorList>
            <person name="Sun Q."/>
            <person name="Zhou Y."/>
        </authorList>
    </citation>
    <scope>NUCLEOTIDE SEQUENCE</scope>
    <source>
        <strain evidence="1">CGMCC 4.7679</strain>
    </source>
</reference>
<keyword evidence="2" id="KW-1185">Reference proteome</keyword>
<name>A0A8H9MF33_9PSEU</name>
<reference evidence="1" key="1">
    <citation type="journal article" date="2014" name="Int. J. Syst. Evol. Microbiol.">
        <title>Complete genome sequence of Corynebacterium casei LMG S-19264T (=DSM 44701T), isolated from a smear-ripened cheese.</title>
        <authorList>
            <consortium name="US DOE Joint Genome Institute (JGI-PGF)"/>
            <person name="Walter F."/>
            <person name="Albersmeier A."/>
            <person name="Kalinowski J."/>
            <person name="Ruckert C."/>
        </authorList>
    </citation>
    <scope>NUCLEOTIDE SEQUENCE</scope>
    <source>
        <strain evidence="1">CGMCC 4.7679</strain>
    </source>
</reference>
<protein>
    <submittedName>
        <fullName evidence="1">Uncharacterized protein</fullName>
    </submittedName>
</protein>
<dbReference type="EMBL" id="BNAV01000015">
    <property type="protein sequence ID" value="GHF82788.1"/>
    <property type="molecule type" value="Genomic_DNA"/>
</dbReference>